<dbReference type="HOGENOM" id="CLU_2169115_0_0_5"/>
<sequence>MATGADMHKSKAASPADELGEVRAAIARLRLREARLCARILAAPDDGMEGRHFRAEVAERRFRLFDTARLPEAVLADPRYWSESVTREVRCLPAAVGPARPPVPALRAVH</sequence>
<evidence type="ECO:0000313" key="1">
    <source>
        <dbReference type="EMBL" id="ABP69890.1"/>
    </source>
</evidence>
<protein>
    <submittedName>
        <fullName evidence="1">Uncharacterized protein</fullName>
    </submittedName>
</protein>
<organism evidence="1">
    <name type="scientific">Cereibacter sphaeroides (strain ATCC 17025 / ATH 2.4.3)</name>
    <name type="common">Rhodobacter sphaeroides</name>
    <dbReference type="NCBI Taxonomy" id="349102"/>
    <lineage>
        <taxon>Bacteria</taxon>
        <taxon>Pseudomonadati</taxon>
        <taxon>Pseudomonadota</taxon>
        <taxon>Alphaproteobacteria</taxon>
        <taxon>Rhodobacterales</taxon>
        <taxon>Paracoccaceae</taxon>
        <taxon>Cereibacter</taxon>
    </lineage>
</organism>
<dbReference type="KEGG" id="rsq:Rsph17025_0989"/>
<reference evidence="1" key="1">
    <citation type="submission" date="2007-04" db="EMBL/GenBank/DDBJ databases">
        <title>Complete sequence of chromosome of Rhodobacter sphaeroides ATCC 17025.</title>
        <authorList>
            <consortium name="US DOE Joint Genome Institute"/>
            <person name="Copeland A."/>
            <person name="Lucas S."/>
            <person name="Lapidus A."/>
            <person name="Barry K."/>
            <person name="Detter J.C."/>
            <person name="Glavina del Rio T."/>
            <person name="Hammon N."/>
            <person name="Israni S."/>
            <person name="Dalin E."/>
            <person name="Tice H."/>
            <person name="Pitluck S."/>
            <person name="Chertkov O."/>
            <person name="Brettin T."/>
            <person name="Bruce D."/>
            <person name="Han C."/>
            <person name="Schmutz J."/>
            <person name="Larimer F."/>
            <person name="Land M."/>
            <person name="Hauser L."/>
            <person name="Kyrpides N."/>
            <person name="Kim E."/>
            <person name="Richardson P."/>
            <person name="Mackenzie C."/>
            <person name="Choudhary M."/>
            <person name="Donohue T.J."/>
            <person name="Kaplan S."/>
        </authorList>
    </citation>
    <scope>NUCLEOTIDE SEQUENCE [LARGE SCALE GENOMIC DNA]</scope>
    <source>
        <strain evidence="1">ATCC 17025</strain>
    </source>
</reference>
<gene>
    <name evidence="1" type="ordered locus">Rsph17025_0989</name>
</gene>
<dbReference type="STRING" id="349102.Rsph17025_0989"/>
<accession>A4WR76</accession>
<proteinExistence type="predicted"/>
<dbReference type="eggNOG" id="ENOG5032PBJ">
    <property type="taxonomic scope" value="Bacteria"/>
</dbReference>
<name>A4WR76_CERS5</name>
<dbReference type="EMBL" id="CP000661">
    <property type="protein sequence ID" value="ABP69890.1"/>
    <property type="molecule type" value="Genomic_DNA"/>
</dbReference>
<dbReference type="AlphaFoldDB" id="A4WR76"/>